<evidence type="ECO:0000256" key="1">
    <source>
        <dbReference type="SAM" id="Phobius"/>
    </source>
</evidence>
<keyword evidence="1" id="KW-0812">Transmembrane</keyword>
<proteinExistence type="predicted"/>
<protein>
    <submittedName>
        <fullName evidence="2">Uncharacterized protein</fullName>
    </submittedName>
</protein>
<keyword evidence="1" id="KW-0472">Membrane</keyword>
<dbReference type="AlphaFoldDB" id="A0A8E2A391"/>
<keyword evidence="3" id="KW-1185">Reference proteome</keyword>
<comment type="caution">
    <text evidence="2">The sequence shown here is derived from an EMBL/GenBank/DDBJ whole genome shotgun (WGS) entry which is preliminary data.</text>
</comment>
<accession>A0A8E2A391</accession>
<sequence>MESKTNDLLVGIVVSGLLSLFVNFPLLTRSYEMLTG</sequence>
<feature type="transmembrane region" description="Helical" evidence="1">
    <location>
        <begin position="7"/>
        <end position="27"/>
    </location>
</feature>
<name>A0A8E2A391_9PORP</name>
<dbReference type="Proteomes" id="UP000574332">
    <property type="component" value="Unassembled WGS sequence"/>
</dbReference>
<evidence type="ECO:0000313" key="3">
    <source>
        <dbReference type="Proteomes" id="UP000574332"/>
    </source>
</evidence>
<gene>
    <name evidence="2" type="ORF">F5613_002917</name>
</gene>
<reference evidence="2 3" key="1">
    <citation type="submission" date="2020-07" db="EMBL/GenBank/DDBJ databases">
        <title>Genomic Encyclopedia of Type Strains, Phase IV (KMG-IV): sequencing the most valuable type-strain genomes for metagenomic binning, comparative biology and taxonomic classification.</title>
        <authorList>
            <person name="Goeker M."/>
        </authorList>
    </citation>
    <scope>NUCLEOTIDE SEQUENCE [LARGE SCALE GENOMIC DNA]</scope>
    <source>
        <strain evidence="2 3">DSM 23697</strain>
    </source>
</reference>
<dbReference type="EMBL" id="JACCCY010000004">
    <property type="protein sequence ID" value="NYI50755.1"/>
    <property type="molecule type" value="Genomic_DNA"/>
</dbReference>
<organism evidence="2 3">
    <name type="scientific">Macellibacteroides fermentans</name>
    <dbReference type="NCBI Taxonomy" id="879969"/>
    <lineage>
        <taxon>Bacteria</taxon>
        <taxon>Pseudomonadati</taxon>
        <taxon>Bacteroidota</taxon>
        <taxon>Bacteroidia</taxon>
        <taxon>Bacteroidales</taxon>
        <taxon>Porphyromonadaceae</taxon>
        <taxon>Macellibacteroides</taxon>
    </lineage>
</organism>
<evidence type="ECO:0000313" key="2">
    <source>
        <dbReference type="EMBL" id="NYI50755.1"/>
    </source>
</evidence>
<keyword evidence="1" id="KW-1133">Transmembrane helix</keyword>